<gene>
    <name evidence="2" type="ORF">g.4262</name>
</gene>
<keyword evidence="1" id="KW-0472">Membrane</keyword>
<feature type="transmembrane region" description="Helical" evidence="1">
    <location>
        <begin position="117"/>
        <end position="138"/>
    </location>
</feature>
<reference evidence="2" key="1">
    <citation type="submission" date="2015-09" db="EMBL/GenBank/DDBJ databases">
        <title>De novo assembly of Pectinophora gossypiella (Pink Bollworm) gut transcriptome.</title>
        <authorList>
            <person name="Tassone E.E."/>
        </authorList>
    </citation>
    <scope>NUCLEOTIDE SEQUENCE</scope>
</reference>
<feature type="transmembrane region" description="Helical" evidence="1">
    <location>
        <begin position="71"/>
        <end position="96"/>
    </location>
</feature>
<dbReference type="OrthoDB" id="419711at2759"/>
<dbReference type="GO" id="GO:0016020">
    <property type="term" value="C:membrane"/>
    <property type="evidence" value="ECO:0007669"/>
    <property type="project" value="TreeGrafter"/>
</dbReference>
<keyword evidence="1" id="KW-1133">Transmembrane helix</keyword>
<feature type="transmembrane region" description="Helical" evidence="1">
    <location>
        <begin position="154"/>
        <end position="171"/>
    </location>
</feature>
<evidence type="ECO:0000256" key="1">
    <source>
        <dbReference type="SAM" id="Phobius"/>
    </source>
</evidence>
<protein>
    <recommendedName>
        <fullName evidence="3">Protein rolling stone</fullName>
    </recommendedName>
</protein>
<feature type="transmembrane region" description="Helical" evidence="1">
    <location>
        <begin position="220"/>
        <end position="246"/>
    </location>
</feature>
<dbReference type="PANTHER" id="PTHR12242">
    <property type="entry name" value="OS02G0130600 PROTEIN-RELATED"/>
    <property type="match status" value="1"/>
</dbReference>
<sequence length="281" mass="32092">MSAIKKYFKEETQWAMFGLEYPKPTDFYLSVWQGTRSSVPLLILRTLLFLTAVAIVLTSMILYYLNNYLQFWFIYLTHWGLMTIVLATGFSVAVSARVYFYGPISAEFCLPWYVKSYWVLYNIANPIAYLITIFYWTVLYEAGVEEEFNPTLDVAVHGLNTAIMLLLLLSCSHQTRLLHIHHPLLLGLGWIIFSVIYYFAGGTDTKGNRYVYPVINWSNPGPTILVVILTALGLLVLHAVTIGLSLTRDALAPYCKPSVISHVEEGTPLRQTQTQTTYYQR</sequence>
<dbReference type="AlphaFoldDB" id="A0A1E1WH93"/>
<proteinExistence type="predicted"/>
<feature type="transmembrane region" description="Helical" evidence="1">
    <location>
        <begin position="42"/>
        <end position="65"/>
    </location>
</feature>
<evidence type="ECO:0008006" key="3">
    <source>
        <dbReference type="Google" id="ProtNLM"/>
    </source>
</evidence>
<evidence type="ECO:0000313" key="2">
    <source>
        <dbReference type="EMBL" id="JAT86364.1"/>
    </source>
</evidence>
<name>A0A1E1WH93_PECGO</name>
<dbReference type="PANTHER" id="PTHR12242:SF49">
    <property type="entry name" value="HEADBUTT, ISOFORM E"/>
    <property type="match status" value="1"/>
</dbReference>
<keyword evidence="1" id="KW-0812">Transmembrane</keyword>
<accession>A0A1E1WH93</accession>
<organism evidence="2">
    <name type="scientific">Pectinophora gossypiella</name>
    <name type="common">Cotton pink bollworm</name>
    <name type="synonym">Depressaria gossypiella</name>
    <dbReference type="NCBI Taxonomy" id="13191"/>
    <lineage>
        <taxon>Eukaryota</taxon>
        <taxon>Metazoa</taxon>
        <taxon>Ecdysozoa</taxon>
        <taxon>Arthropoda</taxon>
        <taxon>Hexapoda</taxon>
        <taxon>Insecta</taxon>
        <taxon>Pterygota</taxon>
        <taxon>Neoptera</taxon>
        <taxon>Endopterygota</taxon>
        <taxon>Lepidoptera</taxon>
        <taxon>Glossata</taxon>
        <taxon>Ditrysia</taxon>
        <taxon>Gelechioidea</taxon>
        <taxon>Gelechiidae</taxon>
        <taxon>Apatetrinae</taxon>
        <taxon>Pectinophora</taxon>
    </lineage>
</organism>
<feature type="transmembrane region" description="Helical" evidence="1">
    <location>
        <begin position="183"/>
        <end position="200"/>
    </location>
</feature>
<dbReference type="EMBL" id="GDQN01004690">
    <property type="protein sequence ID" value="JAT86364.1"/>
    <property type="molecule type" value="Transcribed_RNA"/>
</dbReference>
<dbReference type="Pfam" id="PF21534">
    <property type="entry name" value="Rost"/>
    <property type="match status" value="1"/>
</dbReference>
<dbReference type="InterPro" id="IPR049352">
    <property type="entry name" value="Rost"/>
</dbReference>